<dbReference type="EMBL" id="CP016908">
    <property type="protein sequence ID" value="APR99814.1"/>
    <property type="molecule type" value="Genomic_DNA"/>
</dbReference>
<accession>A0A1L6MWI1</accession>
<dbReference type="PROSITE" id="PS50937">
    <property type="entry name" value="HTH_MERR_2"/>
    <property type="match status" value="1"/>
</dbReference>
<dbReference type="SMART" id="SM00422">
    <property type="entry name" value="HTH_MERR"/>
    <property type="match status" value="1"/>
</dbReference>
<sequence length="113" mass="13248">MDRIGQVAQLLGIKTHVIRYWEREFPHLRPSKNTSGQRIYSPEKVKEIQRIHRLLHVEGFTIAGAKKYLQAHEQGEEREGALIPKEMEGSLLRIQEEIQQFLEELEEKFSPPC</sequence>
<dbReference type="InterPro" id="IPR009061">
    <property type="entry name" value="DNA-bd_dom_put_sf"/>
</dbReference>
<reference evidence="3 4" key="1">
    <citation type="submission" date="2016-08" db="EMBL/GenBank/DDBJ databases">
        <title>Identification and validation of antigenic proteins from Pajaroellobacter abortibovis using de-novo genome sequence assembly and reverse vaccinology.</title>
        <authorList>
            <person name="Welly B.T."/>
            <person name="Miller M.R."/>
            <person name="Stott J.L."/>
            <person name="Blanchard M.T."/>
            <person name="Islas-Trejo A.D."/>
            <person name="O'Rourke S.M."/>
            <person name="Young A.E."/>
            <person name="Medrano J.F."/>
            <person name="Van Eenennaam A.L."/>
        </authorList>
    </citation>
    <scope>NUCLEOTIDE SEQUENCE [LARGE SCALE GENOMIC DNA]</scope>
    <source>
        <strain evidence="3 4">BTF92-0548A/99-0131</strain>
    </source>
</reference>
<evidence type="ECO:0000259" key="2">
    <source>
        <dbReference type="PROSITE" id="PS50937"/>
    </source>
</evidence>
<dbReference type="STRING" id="1882918.BCY86_03320"/>
<dbReference type="SUPFAM" id="SSF46955">
    <property type="entry name" value="Putative DNA-binding domain"/>
    <property type="match status" value="1"/>
</dbReference>
<dbReference type="CDD" id="cd04765">
    <property type="entry name" value="HTH_MlrA-like_sg2"/>
    <property type="match status" value="1"/>
</dbReference>
<keyword evidence="4" id="KW-1185">Reference proteome</keyword>
<dbReference type="PANTHER" id="PTHR30204:SF15">
    <property type="entry name" value="BLL5018 PROTEIN"/>
    <property type="match status" value="1"/>
</dbReference>
<protein>
    <recommendedName>
        <fullName evidence="2">HTH merR-type domain-containing protein</fullName>
    </recommendedName>
</protein>
<gene>
    <name evidence="3" type="ORF">BCY86_03320</name>
</gene>
<dbReference type="InterPro" id="IPR047057">
    <property type="entry name" value="MerR_fam"/>
</dbReference>
<evidence type="ECO:0000313" key="4">
    <source>
        <dbReference type="Proteomes" id="UP000185544"/>
    </source>
</evidence>
<dbReference type="Gene3D" id="1.10.1660.10">
    <property type="match status" value="1"/>
</dbReference>
<dbReference type="InterPro" id="IPR000551">
    <property type="entry name" value="MerR-type_HTH_dom"/>
</dbReference>
<dbReference type="KEGG" id="pabo:BCY86_03320"/>
<dbReference type="OrthoDB" id="9810140at2"/>
<dbReference type="Pfam" id="PF13411">
    <property type="entry name" value="MerR_1"/>
    <property type="match status" value="1"/>
</dbReference>
<organism evidence="3 4">
    <name type="scientific">Pajaroellobacter abortibovis</name>
    <dbReference type="NCBI Taxonomy" id="1882918"/>
    <lineage>
        <taxon>Bacteria</taxon>
        <taxon>Pseudomonadati</taxon>
        <taxon>Myxococcota</taxon>
        <taxon>Polyangia</taxon>
        <taxon>Polyangiales</taxon>
        <taxon>Polyangiaceae</taxon>
    </lineage>
</organism>
<dbReference type="GO" id="GO:0003700">
    <property type="term" value="F:DNA-binding transcription factor activity"/>
    <property type="evidence" value="ECO:0007669"/>
    <property type="project" value="InterPro"/>
</dbReference>
<feature type="domain" description="HTH merR-type" evidence="2">
    <location>
        <begin position="1"/>
        <end position="71"/>
    </location>
</feature>
<dbReference type="AlphaFoldDB" id="A0A1L6MWI1"/>
<keyword evidence="1" id="KW-0238">DNA-binding</keyword>
<evidence type="ECO:0000313" key="3">
    <source>
        <dbReference type="EMBL" id="APR99814.1"/>
    </source>
</evidence>
<name>A0A1L6MWI1_9BACT</name>
<evidence type="ECO:0000256" key="1">
    <source>
        <dbReference type="ARBA" id="ARBA00023125"/>
    </source>
</evidence>
<dbReference type="RefSeq" id="WP_075276463.1">
    <property type="nucleotide sequence ID" value="NZ_CP016908.1"/>
</dbReference>
<proteinExistence type="predicted"/>
<dbReference type="Proteomes" id="UP000185544">
    <property type="component" value="Chromosome"/>
</dbReference>
<dbReference type="PANTHER" id="PTHR30204">
    <property type="entry name" value="REDOX-CYCLING DRUG-SENSING TRANSCRIPTIONAL ACTIVATOR SOXR"/>
    <property type="match status" value="1"/>
</dbReference>
<dbReference type="GO" id="GO:0003677">
    <property type="term" value="F:DNA binding"/>
    <property type="evidence" value="ECO:0007669"/>
    <property type="project" value="UniProtKB-KW"/>
</dbReference>